<dbReference type="AlphaFoldDB" id="A0A4R0PBP7"/>
<feature type="transmembrane region" description="Helical" evidence="5">
    <location>
        <begin position="28"/>
        <end position="47"/>
    </location>
</feature>
<proteinExistence type="predicted"/>
<dbReference type="PANTHER" id="PTHR23514">
    <property type="entry name" value="BYPASS OF STOP CODON PROTEIN 6"/>
    <property type="match status" value="1"/>
</dbReference>
<feature type="transmembrane region" description="Helical" evidence="5">
    <location>
        <begin position="267"/>
        <end position="288"/>
    </location>
</feature>
<dbReference type="RefSeq" id="WP_131569251.1">
    <property type="nucleotide sequence ID" value="NZ_JAINFK010000003.1"/>
</dbReference>
<dbReference type="SUPFAM" id="SSF103473">
    <property type="entry name" value="MFS general substrate transporter"/>
    <property type="match status" value="1"/>
</dbReference>
<feature type="transmembrane region" description="Helical" evidence="5">
    <location>
        <begin position="385"/>
        <end position="406"/>
    </location>
</feature>
<feature type="transmembrane region" description="Helical" evidence="5">
    <location>
        <begin position="300"/>
        <end position="317"/>
    </location>
</feature>
<dbReference type="InterPro" id="IPR051788">
    <property type="entry name" value="MFS_Transporter"/>
</dbReference>
<comment type="caution">
    <text evidence="7">The sequence shown here is derived from an EMBL/GenBank/DDBJ whole genome shotgun (WGS) entry which is preliminary data.</text>
</comment>
<evidence type="ECO:0000256" key="4">
    <source>
        <dbReference type="ARBA" id="ARBA00023136"/>
    </source>
</evidence>
<feature type="transmembrane region" description="Helical" evidence="5">
    <location>
        <begin position="323"/>
        <end position="343"/>
    </location>
</feature>
<sequence>MKTTETIGAAADAAGPLRNAHPRRIRQARWAVSAAFFANGFVVGHWAPKIPVLAARLGITESVLGALVIMFGLGALISLLAGAVLTTRYGSDRIVRWTSLMLAPALLLISLSPSLAMTALTMLWLGIFLGAMDGAMNANAVSVEKARGHAIMSSCHGFWSLGGLTGAPLGGWMLVRFGDIGHSVGVLVLTGIIVLAAQYYYLRDAKVMAIGDEADSDGWSLGKVLALLPTGAGIYILGLCAFLSFVPEGSILDWSALYLAQEHKADIAYAGYAFAAFSGTMALMRFLGDGLRERLGDARTFLISSLIASVGFAIAGLGAALPVVIGGFLVCGVGLANMVPIVFSAAGRFKGVEPAIGIGIVTAFGYSGALTAPAVLGFVAERTGLAIIFAAFAVILLATGLLSLSLRSLRE</sequence>
<dbReference type="Proteomes" id="UP000291301">
    <property type="component" value="Unassembled WGS sequence"/>
</dbReference>
<organism evidence="7 8">
    <name type="scientific">Oricola cellulosilytica</name>
    <dbReference type="NCBI Taxonomy" id="1429082"/>
    <lineage>
        <taxon>Bacteria</taxon>
        <taxon>Pseudomonadati</taxon>
        <taxon>Pseudomonadota</taxon>
        <taxon>Alphaproteobacteria</taxon>
        <taxon>Hyphomicrobiales</taxon>
        <taxon>Ahrensiaceae</taxon>
        <taxon>Oricola</taxon>
    </lineage>
</organism>
<comment type="subcellular location">
    <subcellularLocation>
        <location evidence="1">Membrane</location>
        <topology evidence="1">Multi-pass membrane protein</topology>
    </subcellularLocation>
</comment>
<evidence type="ECO:0000256" key="3">
    <source>
        <dbReference type="ARBA" id="ARBA00022989"/>
    </source>
</evidence>
<evidence type="ECO:0000256" key="1">
    <source>
        <dbReference type="ARBA" id="ARBA00004141"/>
    </source>
</evidence>
<keyword evidence="8" id="KW-1185">Reference proteome</keyword>
<dbReference type="PANTHER" id="PTHR23514:SF13">
    <property type="entry name" value="INNER MEMBRANE PROTEIN YBJJ"/>
    <property type="match status" value="1"/>
</dbReference>
<dbReference type="GO" id="GO:0016020">
    <property type="term" value="C:membrane"/>
    <property type="evidence" value="ECO:0007669"/>
    <property type="project" value="UniProtKB-SubCell"/>
</dbReference>
<evidence type="ECO:0000256" key="5">
    <source>
        <dbReference type="SAM" id="Phobius"/>
    </source>
</evidence>
<feature type="transmembrane region" description="Helical" evidence="5">
    <location>
        <begin position="180"/>
        <end position="202"/>
    </location>
</feature>
<dbReference type="InterPro" id="IPR011701">
    <property type="entry name" value="MFS"/>
</dbReference>
<dbReference type="Pfam" id="PF07690">
    <property type="entry name" value="MFS_1"/>
    <property type="match status" value="2"/>
</dbReference>
<dbReference type="PROSITE" id="PS50850">
    <property type="entry name" value="MFS"/>
    <property type="match status" value="1"/>
</dbReference>
<keyword evidence="2 5" id="KW-0812">Transmembrane</keyword>
<dbReference type="CDD" id="cd17393">
    <property type="entry name" value="MFS_MosC_like"/>
    <property type="match status" value="1"/>
</dbReference>
<keyword evidence="4 5" id="KW-0472">Membrane</keyword>
<evidence type="ECO:0000313" key="7">
    <source>
        <dbReference type="EMBL" id="TCD13842.1"/>
    </source>
</evidence>
<dbReference type="EMBL" id="SJST01000004">
    <property type="protein sequence ID" value="TCD13842.1"/>
    <property type="molecule type" value="Genomic_DNA"/>
</dbReference>
<reference evidence="7 8" key="1">
    <citation type="journal article" date="2015" name="Antonie Van Leeuwenhoek">
        <title>Oricola cellulosilytica gen. nov., sp. nov., a cellulose-degrading bacterium of the family Phyllobacteriaceae isolated from surface seashore water, and emended descriptions of Mesorhizobium loti and Phyllobacterium myrsinacearum.</title>
        <authorList>
            <person name="Hameed A."/>
            <person name="Shahina M."/>
            <person name="Lai W.A."/>
            <person name="Lin S.Y."/>
            <person name="Young L.S."/>
            <person name="Liu Y.C."/>
            <person name="Hsu Y.H."/>
            <person name="Young C.C."/>
        </authorList>
    </citation>
    <scope>NUCLEOTIDE SEQUENCE [LARGE SCALE GENOMIC DNA]</scope>
    <source>
        <strain evidence="7 8">KCTC 52183</strain>
    </source>
</reference>
<keyword evidence="3 5" id="KW-1133">Transmembrane helix</keyword>
<protein>
    <submittedName>
        <fullName evidence="7">MFS transporter</fullName>
    </submittedName>
</protein>
<gene>
    <name evidence="7" type="ORF">E0D97_12145</name>
</gene>
<name>A0A4R0PBP7_9HYPH</name>
<dbReference type="InterPro" id="IPR036259">
    <property type="entry name" value="MFS_trans_sf"/>
</dbReference>
<feature type="transmembrane region" description="Helical" evidence="5">
    <location>
        <begin position="63"/>
        <end position="85"/>
    </location>
</feature>
<dbReference type="GO" id="GO:0022857">
    <property type="term" value="F:transmembrane transporter activity"/>
    <property type="evidence" value="ECO:0007669"/>
    <property type="project" value="InterPro"/>
</dbReference>
<feature type="transmembrane region" description="Helical" evidence="5">
    <location>
        <begin position="223"/>
        <end position="247"/>
    </location>
</feature>
<accession>A0A4R0PBP7</accession>
<feature type="transmembrane region" description="Helical" evidence="5">
    <location>
        <begin position="355"/>
        <end position="379"/>
    </location>
</feature>
<dbReference type="InterPro" id="IPR020846">
    <property type="entry name" value="MFS_dom"/>
</dbReference>
<dbReference type="Gene3D" id="1.20.1250.20">
    <property type="entry name" value="MFS general substrate transporter like domains"/>
    <property type="match status" value="2"/>
</dbReference>
<evidence type="ECO:0000256" key="2">
    <source>
        <dbReference type="ARBA" id="ARBA00022692"/>
    </source>
</evidence>
<evidence type="ECO:0000313" key="8">
    <source>
        <dbReference type="Proteomes" id="UP000291301"/>
    </source>
</evidence>
<evidence type="ECO:0000259" key="6">
    <source>
        <dbReference type="PROSITE" id="PS50850"/>
    </source>
</evidence>
<feature type="domain" description="Major facilitator superfamily (MFS) profile" evidence="6">
    <location>
        <begin position="28"/>
        <end position="411"/>
    </location>
</feature>
<dbReference type="OrthoDB" id="9810941at2"/>